<dbReference type="AlphaFoldDB" id="A0A246FP22"/>
<evidence type="ECO:0000313" key="2">
    <source>
        <dbReference type="EMBL" id="OWP64515.1"/>
    </source>
</evidence>
<dbReference type="RefSeq" id="WP_088463123.1">
    <property type="nucleotide sequence ID" value="NZ_NIRR01000003.1"/>
</dbReference>
<keyword evidence="3" id="KW-1185">Reference proteome</keyword>
<dbReference type="OrthoDB" id="883835at2"/>
<gene>
    <name evidence="2" type="ORF">CDA63_03865</name>
</gene>
<dbReference type="Proteomes" id="UP000197277">
    <property type="component" value="Unassembled WGS sequence"/>
</dbReference>
<sequence>MAACSGSQMASERSSPNTGSQAAGRTAAVDVPALMGRNIDQVRRTLGAPKETKEQAIGLEPTAEQMRMTKGQDWINTFERNGTTMIVTFNASNRKVRDLVLVGSDEDELLREANLSLTAPEYMVLPVMNPSNASEIIGMRVVARRQ</sequence>
<accession>A0A246FP22</accession>
<feature type="region of interest" description="Disordered" evidence="1">
    <location>
        <begin position="1"/>
        <end position="29"/>
    </location>
</feature>
<feature type="compositionally biased region" description="Polar residues" evidence="1">
    <location>
        <begin position="1"/>
        <end position="23"/>
    </location>
</feature>
<organism evidence="2 3">
    <name type="scientific">Hymenobacter amundsenii</name>
    <dbReference type="NCBI Taxonomy" id="2006685"/>
    <lineage>
        <taxon>Bacteria</taxon>
        <taxon>Pseudomonadati</taxon>
        <taxon>Bacteroidota</taxon>
        <taxon>Cytophagia</taxon>
        <taxon>Cytophagales</taxon>
        <taxon>Hymenobacteraceae</taxon>
        <taxon>Hymenobacter</taxon>
    </lineage>
</organism>
<reference evidence="2 3" key="1">
    <citation type="submission" date="2017-06" db="EMBL/GenBank/DDBJ databases">
        <title>Hymenobacter amundsenii sp. nov. isolated from regoliths in Antarctica.</title>
        <authorList>
            <person name="Sedlacek I."/>
            <person name="Kralova S."/>
            <person name="Pantucek R."/>
            <person name="Svec P."/>
            <person name="Holochova P."/>
            <person name="Stankova E."/>
            <person name="Vrbovska V."/>
            <person name="Busse H.-J."/>
        </authorList>
    </citation>
    <scope>NUCLEOTIDE SEQUENCE [LARGE SCALE GENOMIC DNA]</scope>
    <source>
        <strain evidence="2 3">CCM 8682</strain>
    </source>
</reference>
<proteinExistence type="predicted"/>
<evidence type="ECO:0000313" key="3">
    <source>
        <dbReference type="Proteomes" id="UP000197277"/>
    </source>
</evidence>
<evidence type="ECO:0000256" key="1">
    <source>
        <dbReference type="SAM" id="MobiDB-lite"/>
    </source>
</evidence>
<name>A0A246FP22_9BACT</name>
<comment type="caution">
    <text evidence="2">The sequence shown here is derived from an EMBL/GenBank/DDBJ whole genome shotgun (WGS) entry which is preliminary data.</text>
</comment>
<dbReference type="EMBL" id="NIRR01000003">
    <property type="protein sequence ID" value="OWP64515.1"/>
    <property type="molecule type" value="Genomic_DNA"/>
</dbReference>
<protein>
    <submittedName>
        <fullName evidence="2">Uncharacterized protein</fullName>
    </submittedName>
</protein>